<sequence>LDLPTRQTEYVSADPSITWYGGLAKYVGPGISGWHGGHYETPHTYLPGQVVKEDWNRFPLHPAGEVNQLDANTYTWGIQPPALRFGDTVRFHLTPFSDNTPGHTGFGYSGESRDTVTGQYQVIQNGVPLAGTRTASTAPWWTSTCRWVTRRCSHGGPPRTTKIRLGWHMPCTATRPPP</sequence>
<dbReference type="EMBL" id="JBHTIS010002751">
    <property type="protein sequence ID" value="MFD1050318.1"/>
    <property type="molecule type" value="Genomic_DNA"/>
</dbReference>
<name>A0ABW3MHS9_9PSEU</name>
<evidence type="ECO:0000313" key="2">
    <source>
        <dbReference type="Proteomes" id="UP001597045"/>
    </source>
</evidence>
<gene>
    <name evidence="1" type="ORF">ACFQ1S_34735</name>
</gene>
<keyword evidence="2" id="KW-1185">Reference proteome</keyword>
<organism evidence="1 2">
    <name type="scientific">Kibdelosporangium lantanae</name>
    <dbReference type="NCBI Taxonomy" id="1497396"/>
    <lineage>
        <taxon>Bacteria</taxon>
        <taxon>Bacillati</taxon>
        <taxon>Actinomycetota</taxon>
        <taxon>Actinomycetes</taxon>
        <taxon>Pseudonocardiales</taxon>
        <taxon>Pseudonocardiaceae</taxon>
        <taxon>Kibdelosporangium</taxon>
    </lineage>
</organism>
<protein>
    <submittedName>
        <fullName evidence="1">Uncharacterized protein</fullName>
    </submittedName>
</protein>
<feature type="non-terminal residue" evidence="1">
    <location>
        <position position="1"/>
    </location>
</feature>
<accession>A0ABW3MHS9</accession>
<dbReference type="Proteomes" id="UP001597045">
    <property type="component" value="Unassembled WGS sequence"/>
</dbReference>
<evidence type="ECO:0000313" key="1">
    <source>
        <dbReference type="EMBL" id="MFD1050318.1"/>
    </source>
</evidence>
<proteinExistence type="predicted"/>
<comment type="caution">
    <text evidence="1">The sequence shown here is derived from an EMBL/GenBank/DDBJ whole genome shotgun (WGS) entry which is preliminary data.</text>
</comment>
<reference evidence="2" key="1">
    <citation type="journal article" date="2019" name="Int. J. Syst. Evol. Microbiol.">
        <title>The Global Catalogue of Microorganisms (GCM) 10K type strain sequencing project: providing services to taxonomists for standard genome sequencing and annotation.</title>
        <authorList>
            <consortium name="The Broad Institute Genomics Platform"/>
            <consortium name="The Broad Institute Genome Sequencing Center for Infectious Disease"/>
            <person name="Wu L."/>
            <person name="Ma J."/>
        </authorList>
    </citation>
    <scope>NUCLEOTIDE SEQUENCE [LARGE SCALE GENOMIC DNA]</scope>
    <source>
        <strain evidence="2">JCM 31486</strain>
    </source>
</reference>